<dbReference type="PANTHER" id="PTHR31642">
    <property type="entry name" value="TRICHOTHECENE 3-O-ACETYLTRANSFERASE"/>
    <property type="match status" value="1"/>
</dbReference>
<comment type="similarity">
    <text evidence="1">Belongs to the plant acyltransferase family.</text>
</comment>
<evidence type="ECO:0008006" key="6">
    <source>
        <dbReference type="Google" id="ProtNLM"/>
    </source>
</evidence>
<evidence type="ECO:0000256" key="3">
    <source>
        <dbReference type="ARBA" id="ARBA00023315"/>
    </source>
</evidence>
<name>A0A8T0Q642_PANVG</name>
<comment type="caution">
    <text evidence="4">The sequence shown here is derived from an EMBL/GenBank/DDBJ whole genome shotgun (WGS) entry which is preliminary data.</text>
</comment>
<reference evidence="4" key="1">
    <citation type="submission" date="2020-05" db="EMBL/GenBank/DDBJ databases">
        <title>WGS assembly of Panicum virgatum.</title>
        <authorList>
            <person name="Lovell J.T."/>
            <person name="Jenkins J."/>
            <person name="Shu S."/>
            <person name="Juenger T.E."/>
            <person name="Schmutz J."/>
        </authorList>
    </citation>
    <scope>NUCLEOTIDE SEQUENCE</scope>
    <source>
        <strain evidence="4">AP13</strain>
    </source>
</reference>
<evidence type="ECO:0000256" key="1">
    <source>
        <dbReference type="ARBA" id="ARBA00009861"/>
    </source>
</evidence>
<dbReference type="AlphaFoldDB" id="A0A8T0Q642"/>
<dbReference type="Pfam" id="PF02458">
    <property type="entry name" value="Transferase"/>
    <property type="match status" value="1"/>
</dbReference>
<dbReference type="PANTHER" id="PTHR31642:SF13">
    <property type="entry name" value="AGMATINE HYDROXYCINNAMOYLTRANSFERASE 1"/>
    <property type="match status" value="1"/>
</dbReference>
<dbReference type="InterPro" id="IPR023213">
    <property type="entry name" value="CAT-like_dom_sf"/>
</dbReference>
<dbReference type="FunFam" id="3.30.559.10:FF:000014">
    <property type="entry name" value="Tryptamine hydroxycinnamoyl transferase"/>
    <property type="match status" value="1"/>
</dbReference>
<keyword evidence="3" id="KW-0012">Acyltransferase</keyword>
<gene>
    <name evidence="4" type="ORF">PVAP13_7NG427600</name>
</gene>
<accession>A0A8T0Q642</accession>
<dbReference type="GO" id="GO:0016747">
    <property type="term" value="F:acyltransferase activity, transferring groups other than amino-acyl groups"/>
    <property type="evidence" value="ECO:0007669"/>
    <property type="project" value="TreeGrafter"/>
</dbReference>
<organism evidence="4 5">
    <name type="scientific">Panicum virgatum</name>
    <name type="common">Blackwell switchgrass</name>
    <dbReference type="NCBI Taxonomy" id="38727"/>
    <lineage>
        <taxon>Eukaryota</taxon>
        <taxon>Viridiplantae</taxon>
        <taxon>Streptophyta</taxon>
        <taxon>Embryophyta</taxon>
        <taxon>Tracheophyta</taxon>
        <taxon>Spermatophyta</taxon>
        <taxon>Magnoliopsida</taxon>
        <taxon>Liliopsida</taxon>
        <taxon>Poales</taxon>
        <taxon>Poaceae</taxon>
        <taxon>PACMAD clade</taxon>
        <taxon>Panicoideae</taxon>
        <taxon>Panicodae</taxon>
        <taxon>Paniceae</taxon>
        <taxon>Panicinae</taxon>
        <taxon>Panicum</taxon>
        <taxon>Panicum sect. Hiantes</taxon>
    </lineage>
</organism>
<dbReference type="Gene3D" id="3.30.559.10">
    <property type="entry name" value="Chloramphenicol acetyltransferase-like domain"/>
    <property type="match status" value="2"/>
</dbReference>
<dbReference type="InterPro" id="IPR050317">
    <property type="entry name" value="Plant_Fungal_Acyltransferase"/>
</dbReference>
<evidence type="ECO:0000313" key="5">
    <source>
        <dbReference type="Proteomes" id="UP000823388"/>
    </source>
</evidence>
<dbReference type="OrthoDB" id="671439at2759"/>
<dbReference type="FunFam" id="3.30.559.10:FF:000008">
    <property type="entry name" value="Tryptamine hydroxycinnamoyl transferase"/>
    <property type="match status" value="1"/>
</dbReference>
<sequence>MKITVQSTKAVKPAYPGGEAPAGAPGVVPLTVLDKANFDTYISVIYAFRPPAPDNAALEAGLARVLVEYREWAGRLGVDAQGNRAILLNDEGARFVEATADVALDSVMPLEPTPAVLALHPSGDDAVELMLIQVTRFACGSLVVGFTTQHIVADGRATGNFFIAWSQATRGAALDPVPVHDRESFFRPRDPPLVEFEHRGVEFKPYEKHAVESHAGDAEEEEEVVVQKVHFSREFISRLKSRASAGMPRPYSTLQCVVAHLWRCMTTARGLDEGQSTSVCIAVDGRARMSPQVPDGYTGNVVLWARPTARAGELVAKPLQHAVGLINREVARINDGYFKSFIDFASSAAVDKERLVAAADAAEMVLSPDIEVDSWLRIPFYDLDFGGGRPFFFMPSYLPVEGLLILLPSFVGDGSVDAYVPLFSRDMDTFKNCCYAME</sequence>
<evidence type="ECO:0000313" key="4">
    <source>
        <dbReference type="EMBL" id="KAG2569553.1"/>
    </source>
</evidence>
<proteinExistence type="inferred from homology"/>
<keyword evidence="5" id="KW-1185">Reference proteome</keyword>
<keyword evidence="2" id="KW-0808">Transferase</keyword>
<protein>
    <recommendedName>
        <fullName evidence="6">Agmatine coumaroyltransferase-2</fullName>
    </recommendedName>
</protein>
<dbReference type="Proteomes" id="UP000823388">
    <property type="component" value="Chromosome 7N"/>
</dbReference>
<evidence type="ECO:0000256" key="2">
    <source>
        <dbReference type="ARBA" id="ARBA00022679"/>
    </source>
</evidence>
<dbReference type="EMBL" id="CM029050">
    <property type="protein sequence ID" value="KAG2569553.1"/>
    <property type="molecule type" value="Genomic_DNA"/>
</dbReference>